<reference evidence="1 2" key="1">
    <citation type="journal article" date="2024" name="Plant Biotechnol. J.">
        <title>Dendrobium thyrsiflorum genome and its molecular insights into genes involved in important horticultural traits.</title>
        <authorList>
            <person name="Chen B."/>
            <person name="Wang J.Y."/>
            <person name="Zheng P.J."/>
            <person name="Li K.L."/>
            <person name="Liang Y.M."/>
            <person name="Chen X.F."/>
            <person name="Zhang C."/>
            <person name="Zhao X."/>
            <person name="He X."/>
            <person name="Zhang G.Q."/>
            <person name="Liu Z.J."/>
            <person name="Xu Q."/>
        </authorList>
    </citation>
    <scope>NUCLEOTIDE SEQUENCE [LARGE SCALE GENOMIC DNA]</scope>
    <source>
        <strain evidence="1">GZMU011</strain>
    </source>
</reference>
<dbReference type="Proteomes" id="UP001552299">
    <property type="component" value="Unassembled WGS sequence"/>
</dbReference>
<comment type="caution">
    <text evidence="1">The sequence shown here is derived from an EMBL/GenBank/DDBJ whole genome shotgun (WGS) entry which is preliminary data.</text>
</comment>
<keyword evidence="2" id="KW-1185">Reference proteome</keyword>
<dbReference type="EMBL" id="JANQDX010000010">
    <property type="protein sequence ID" value="KAL0917572.1"/>
    <property type="molecule type" value="Genomic_DNA"/>
</dbReference>
<dbReference type="AlphaFoldDB" id="A0ABD0V4N5"/>
<evidence type="ECO:0000313" key="2">
    <source>
        <dbReference type="Proteomes" id="UP001552299"/>
    </source>
</evidence>
<gene>
    <name evidence="1" type="ORF">M5K25_012645</name>
</gene>
<organism evidence="1 2">
    <name type="scientific">Dendrobium thyrsiflorum</name>
    <name type="common">Pinecone-like raceme dendrobium</name>
    <name type="synonym">Orchid</name>
    <dbReference type="NCBI Taxonomy" id="117978"/>
    <lineage>
        <taxon>Eukaryota</taxon>
        <taxon>Viridiplantae</taxon>
        <taxon>Streptophyta</taxon>
        <taxon>Embryophyta</taxon>
        <taxon>Tracheophyta</taxon>
        <taxon>Spermatophyta</taxon>
        <taxon>Magnoliopsida</taxon>
        <taxon>Liliopsida</taxon>
        <taxon>Asparagales</taxon>
        <taxon>Orchidaceae</taxon>
        <taxon>Epidendroideae</taxon>
        <taxon>Malaxideae</taxon>
        <taxon>Dendrobiinae</taxon>
        <taxon>Dendrobium</taxon>
    </lineage>
</organism>
<proteinExistence type="predicted"/>
<protein>
    <submittedName>
        <fullName evidence="1">Uncharacterized protein</fullName>
    </submittedName>
</protein>
<name>A0ABD0V4N5_DENTH</name>
<evidence type="ECO:0000313" key="1">
    <source>
        <dbReference type="EMBL" id="KAL0917572.1"/>
    </source>
</evidence>
<sequence length="374" mass="40689">MKTSILVDGEESSVQSFVRNRLIDDRILLTTGVTEMTLQVSTGNGSSSASSASATLSSDIKSASLIGRFTKLQSPTVPFGFASFQFFLLESGADFWEAALDVTPMLVCLPSALLSCGLGLQICLSFCWALSAADSWTRGPRTLASGSWADSVDGWTCSNCRARNSAFILLLCLLDGLPPDEEASASFLPNTNNPVGRVVVAVGNTEICFPATTLLVAGLNIGLAKDGKRNHPQWSRQKSMGSENSCPGLRPILILYGGSFNRLCSEIRWHGVVLSSFTYFTQGFRGGLRCVRIQDYEEEPRFLPWVRVMKLVGIFGSTPASSPCGGCIGVCKAFPPANRGSHGFGEKCWRKKMKLKERKKKKKGKENGKEWWEI</sequence>
<accession>A0ABD0V4N5</accession>